<dbReference type="InterPro" id="IPR011701">
    <property type="entry name" value="MFS"/>
</dbReference>
<dbReference type="SUPFAM" id="SSF103473">
    <property type="entry name" value="MFS general substrate transporter"/>
    <property type="match status" value="1"/>
</dbReference>
<feature type="transmembrane region" description="Helical" evidence="7">
    <location>
        <begin position="330"/>
        <end position="349"/>
    </location>
</feature>
<dbReference type="PANTHER" id="PTHR42718">
    <property type="entry name" value="MAJOR FACILITATOR SUPERFAMILY MULTIDRUG TRANSPORTER MFSC"/>
    <property type="match status" value="1"/>
</dbReference>
<keyword evidence="2" id="KW-0813">Transport</keyword>
<dbReference type="InterPro" id="IPR036259">
    <property type="entry name" value="MFS_trans_sf"/>
</dbReference>
<dbReference type="CDD" id="cd17321">
    <property type="entry name" value="MFS_MMR_MDR_like"/>
    <property type="match status" value="1"/>
</dbReference>
<evidence type="ECO:0000313" key="10">
    <source>
        <dbReference type="Proteomes" id="UP000192761"/>
    </source>
</evidence>
<accession>A0A1W1X8C3</accession>
<feature type="transmembrane region" description="Helical" evidence="7">
    <location>
        <begin position="52"/>
        <end position="68"/>
    </location>
</feature>
<dbReference type="PROSITE" id="PS50850">
    <property type="entry name" value="MFS"/>
    <property type="match status" value="1"/>
</dbReference>
<dbReference type="Pfam" id="PF07690">
    <property type="entry name" value="MFS_1"/>
    <property type="match status" value="1"/>
</dbReference>
<feature type="transmembrane region" description="Helical" evidence="7">
    <location>
        <begin position="355"/>
        <end position="372"/>
    </location>
</feature>
<dbReference type="GO" id="GO:0022857">
    <property type="term" value="F:transmembrane transporter activity"/>
    <property type="evidence" value="ECO:0007669"/>
    <property type="project" value="InterPro"/>
</dbReference>
<comment type="subcellular location">
    <subcellularLocation>
        <location evidence="1">Cell membrane</location>
        <topology evidence="1">Multi-pass membrane protein</topology>
    </subcellularLocation>
</comment>
<keyword evidence="10" id="KW-1185">Reference proteome</keyword>
<dbReference type="PANTHER" id="PTHR42718:SF46">
    <property type="entry name" value="BLR6921 PROTEIN"/>
    <property type="match status" value="1"/>
</dbReference>
<feature type="transmembrane region" description="Helical" evidence="7">
    <location>
        <begin position="302"/>
        <end position="323"/>
    </location>
</feature>
<protein>
    <submittedName>
        <fullName evidence="9">Predicted arabinose efflux permease, MFS family</fullName>
    </submittedName>
</protein>
<feature type="transmembrane region" description="Helical" evidence="7">
    <location>
        <begin position="168"/>
        <end position="187"/>
    </location>
</feature>
<evidence type="ECO:0000256" key="4">
    <source>
        <dbReference type="ARBA" id="ARBA00022692"/>
    </source>
</evidence>
<dbReference type="RefSeq" id="WP_084089561.1">
    <property type="nucleotide sequence ID" value="NZ_FWXD01000004.1"/>
</dbReference>
<dbReference type="Gene3D" id="1.20.1250.20">
    <property type="entry name" value="MFS general substrate transporter like domains"/>
    <property type="match status" value="1"/>
</dbReference>
<evidence type="ECO:0000256" key="7">
    <source>
        <dbReference type="SAM" id="Phobius"/>
    </source>
</evidence>
<dbReference type="GO" id="GO:0005886">
    <property type="term" value="C:plasma membrane"/>
    <property type="evidence" value="ECO:0007669"/>
    <property type="project" value="UniProtKB-SubCell"/>
</dbReference>
<dbReference type="STRING" id="1121001.SAMN02745857_00845"/>
<feature type="transmembrane region" description="Helical" evidence="7">
    <location>
        <begin position="398"/>
        <end position="417"/>
    </location>
</feature>
<feature type="transmembrane region" description="Helical" evidence="7">
    <location>
        <begin position="138"/>
        <end position="162"/>
    </location>
</feature>
<evidence type="ECO:0000256" key="2">
    <source>
        <dbReference type="ARBA" id="ARBA00022448"/>
    </source>
</evidence>
<evidence type="ECO:0000313" key="9">
    <source>
        <dbReference type="EMBL" id="SMC20169.1"/>
    </source>
</evidence>
<feature type="transmembrane region" description="Helical" evidence="7">
    <location>
        <begin position="199"/>
        <end position="217"/>
    </location>
</feature>
<keyword evidence="4 7" id="KW-0812">Transmembrane</keyword>
<keyword evidence="3" id="KW-1003">Cell membrane</keyword>
<dbReference type="InterPro" id="IPR020846">
    <property type="entry name" value="MFS_dom"/>
</dbReference>
<feature type="domain" description="Major facilitator superfamily (MFS) profile" evidence="8">
    <location>
        <begin position="14"/>
        <end position="462"/>
    </location>
</feature>
<feature type="transmembrane region" description="Helical" evidence="7">
    <location>
        <begin position="105"/>
        <end position="126"/>
    </location>
</feature>
<organism evidence="9 10">
    <name type="scientific">Andreprevotia lacus DSM 23236</name>
    <dbReference type="NCBI Taxonomy" id="1121001"/>
    <lineage>
        <taxon>Bacteria</taxon>
        <taxon>Pseudomonadati</taxon>
        <taxon>Pseudomonadota</taxon>
        <taxon>Betaproteobacteria</taxon>
        <taxon>Neisseriales</taxon>
        <taxon>Chitinibacteraceae</taxon>
        <taxon>Andreprevotia</taxon>
    </lineage>
</organism>
<sequence>MLPTSPRPATGRAALAALALAVLPASLGTSIANIGLPALATAFHADFQSVQWVVLAYLLAMTLAVVSAGRLGDLLGRRRLLLAGCGVFGLASLLCGAAPQLPWLLAARALQGLGAAVMLTLSMAMVGEAVPKARTGSAMGLLATMSAIGTALGPALGGVLLAALGWRALFWVNVPLAALAALLAWRTLPADATRSPTRLGWPGTLLLAATLAAYALAMTLGHGRLDARNGALLLAAALGGLLLWQVERRTSAPLLPLATLRQPPLRAALLLSALVMTVMMATLVVGPFYLAGALGLPPAQVGAVMAAGPLLSVLTGLLAGKVVDRLGSAVVMRSGLLLMLAGTLLLALQAATWGVAGYLAAIVVLTPGYQAFQAANNTAVMADAAASQRGVLSGLLNLARNLGLITGAACMGALFAHTTGSPNPVTAPAASIAAGLHGTFAVGSGLLLIALLVAQGGWRRAATPAQAPAA</sequence>
<feature type="transmembrane region" description="Helical" evidence="7">
    <location>
        <begin position="229"/>
        <end position="246"/>
    </location>
</feature>
<evidence type="ECO:0000256" key="3">
    <source>
        <dbReference type="ARBA" id="ARBA00022475"/>
    </source>
</evidence>
<name>A0A1W1X8C3_9NEIS</name>
<evidence type="ECO:0000256" key="5">
    <source>
        <dbReference type="ARBA" id="ARBA00022989"/>
    </source>
</evidence>
<feature type="transmembrane region" description="Helical" evidence="7">
    <location>
        <begin position="429"/>
        <end position="454"/>
    </location>
</feature>
<dbReference type="EMBL" id="FWXD01000004">
    <property type="protein sequence ID" value="SMC20169.1"/>
    <property type="molecule type" value="Genomic_DNA"/>
</dbReference>
<keyword evidence="5 7" id="KW-1133">Transmembrane helix</keyword>
<evidence type="ECO:0000259" key="8">
    <source>
        <dbReference type="PROSITE" id="PS50850"/>
    </source>
</evidence>
<keyword evidence="6 7" id="KW-0472">Membrane</keyword>
<evidence type="ECO:0000256" key="6">
    <source>
        <dbReference type="ARBA" id="ARBA00023136"/>
    </source>
</evidence>
<gene>
    <name evidence="9" type="ORF">SAMN02745857_00845</name>
</gene>
<feature type="transmembrane region" description="Helical" evidence="7">
    <location>
        <begin position="80"/>
        <end position="99"/>
    </location>
</feature>
<dbReference type="Gene3D" id="1.20.1720.10">
    <property type="entry name" value="Multidrug resistance protein D"/>
    <property type="match status" value="1"/>
</dbReference>
<feature type="transmembrane region" description="Helical" evidence="7">
    <location>
        <begin position="267"/>
        <end position="290"/>
    </location>
</feature>
<dbReference type="PRINTS" id="PR01036">
    <property type="entry name" value="TCRTETB"/>
</dbReference>
<proteinExistence type="predicted"/>
<reference evidence="9 10" key="1">
    <citation type="submission" date="2017-04" db="EMBL/GenBank/DDBJ databases">
        <authorList>
            <person name="Afonso C.L."/>
            <person name="Miller P.J."/>
            <person name="Scott M.A."/>
            <person name="Spackman E."/>
            <person name="Goraichik I."/>
            <person name="Dimitrov K.M."/>
            <person name="Suarez D.L."/>
            <person name="Swayne D.E."/>
        </authorList>
    </citation>
    <scope>NUCLEOTIDE SEQUENCE [LARGE SCALE GENOMIC DNA]</scope>
    <source>
        <strain evidence="9 10">DSM 23236</strain>
    </source>
</reference>
<dbReference type="AlphaFoldDB" id="A0A1W1X8C3"/>
<dbReference type="Proteomes" id="UP000192761">
    <property type="component" value="Unassembled WGS sequence"/>
</dbReference>
<evidence type="ECO:0000256" key="1">
    <source>
        <dbReference type="ARBA" id="ARBA00004651"/>
    </source>
</evidence>